<dbReference type="PANTHER" id="PTHR43491">
    <property type="entry name" value="UDP-N-ACETYL-D-MANNOSAMINE DEHYDROGENASE"/>
    <property type="match status" value="1"/>
</dbReference>
<dbReference type="InterPro" id="IPR014026">
    <property type="entry name" value="UDP-Glc/GDP-Man_DH_dimer"/>
</dbReference>
<feature type="domain" description="UDP-glucose/GDP-mannose dehydrogenase C-terminal" evidence="5">
    <location>
        <begin position="317"/>
        <end position="414"/>
    </location>
</feature>
<evidence type="ECO:0000256" key="4">
    <source>
        <dbReference type="PIRNR" id="PIRNR000124"/>
    </source>
</evidence>
<gene>
    <name evidence="6" type="ORF">ACFSR2_06765</name>
</gene>
<dbReference type="InterPro" id="IPR008927">
    <property type="entry name" value="6-PGluconate_DH-like_C_sf"/>
</dbReference>
<dbReference type="SUPFAM" id="SSF48179">
    <property type="entry name" value="6-phosphogluconate dehydrogenase C-terminal domain-like"/>
    <property type="match status" value="1"/>
</dbReference>
<name>A0ABW5J607_9BACT</name>
<dbReference type="InterPro" id="IPR017476">
    <property type="entry name" value="UDP-Glc/GDP-Man"/>
</dbReference>
<dbReference type="SUPFAM" id="SSF52413">
    <property type="entry name" value="UDP-glucose/GDP-mannose dehydrogenase C-terminal domain"/>
    <property type="match status" value="1"/>
</dbReference>
<dbReference type="Pfam" id="PF03721">
    <property type="entry name" value="UDPG_MGDP_dh_N"/>
    <property type="match status" value="1"/>
</dbReference>
<comment type="caution">
    <text evidence="6">The sequence shown here is derived from an EMBL/GenBank/DDBJ whole genome shotgun (WGS) entry which is preliminary data.</text>
</comment>
<dbReference type="Pfam" id="PF03720">
    <property type="entry name" value="UDPG_MGDP_dh_C"/>
    <property type="match status" value="1"/>
</dbReference>
<evidence type="ECO:0000256" key="3">
    <source>
        <dbReference type="ARBA" id="ARBA00023027"/>
    </source>
</evidence>
<comment type="similarity">
    <text evidence="1 4">Belongs to the UDP-glucose/GDP-mannose dehydrogenase family.</text>
</comment>
<dbReference type="NCBIfam" id="TIGR03026">
    <property type="entry name" value="NDP-sugDHase"/>
    <property type="match status" value="1"/>
</dbReference>
<dbReference type="InterPro" id="IPR001732">
    <property type="entry name" value="UDP-Glc/GDP-Man_DH_N"/>
</dbReference>
<dbReference type="InterPro" id="IPR036291">
    <property type="entry name" value="NAD(P)-bd_dom_sf"/>
</dbReference>
<dbReference type="InterPro" id="IPR014027">
    <property type="entry name" value="UDP-Glc/GDP-Man_DH_C"/>
</dbReference>
<sequence>MESNEIKIAVIGLGYVGLPLAIEFGKKYTTIGFDNNTQRIKELTTHFDHNREHETAAFEAARYLTFSYQQELLAGYNVYIITVPTPVDNFKKPNLKPLLKATQTVAEVLKKGDTVIYESTVYPGCTEEDCVPVLEQYSGLVFNKDFVCGYSPERINPGDKTRTLTSIQKITSGSTPEAAKQIDALYQSIVMAGTYLAPSIKVAEAAKVIENTQRDLNISFVNELALIFDKMGIDTTEVLQAAATKWNFMPFKPGLVGGNCISVDPHYLLHKSQSLGYHPQVILSGRSVNEKMGVFVASKLVKTMLQRGITIKNSDVLVMGITFKENCSDIRNTGVLDVIRELNEYGVKTYVYDTWADATEVQREYGINLLQEINNQYDGIILAVPHQDFLTLDLQVLKKEKHSVIFDIKAVLNKKDTDIRL</sequence>
<evidence type="ECO:0000313" key="7">
    <source>
        <dbReference type="Proteomes" id="UP001597510"/>
    </source>
</evidence>
<keyword evidence="3" id="KW-0520">NAD</keyword>
<evidence type="ECO:0000256" key="1">
    <source>
        <dbReference type="ARBA" id="ARBA00006601"/>
    </source>
</evidence>
<dbReference type="PIRSF" id="PIRSF000124">
    <property type="entry name" value="UDPglc_GDPman_dh"/>
    <property type="match status" value="1"/>
</dbReference>
<evidence type="ECO:0000259" key="5">
    <source>
        <dbReference type="SMART" id="SM00984"/>
    </source>
</evidence>
<evidence type="ECO:0000256" key="2">
    <source>
        <dbReference type="ARBA" id="ARBA00023002"/>
    </source>
</evidence>
<proteinExistence type="inferred from homology"/>
<organism evidence="6 7">
    <name type="scientific">Emticicia soli</name>
    <dbReference type="NCBI Taxonomy" id="2027878"/>
    <lineage>
        <taxon>Bacteria</taxon>
        <taxon>Pseudomonadati</taxon>
        <taxon>Bacteroidota</taxon>
        <taxon>Cytophagia</taxon>
        <taxon>Cytophagales</taxon>
        <taxon>Leadbetterellaceae</taxon>
        <taxon>Emticicia</taxon>
    </lineage>
</organism>
<dbReference type="InterPro" id="IPR036220">
    <property type="entry name" value="UDP-Glc/GDP-Man_DH_C_sf"/>
</dbReference>
<dbReference type="InterPro" id="IPR028359">
    <property type="entry name" value="UDP_ManNAc/GlcNAc_DH"/>
</dbReference>
<dbReference type="Pfam" id="PF00984">
    <property type="entry name" value="UDPG_MGDP_dh"/>
    <property type="match status" value="1"/>
</dbReference>
<dbReference type="Proteomes" id="UP001597510">
    <property type="component" value="Unassembled WGS sequence"/>
</dbReference>
<dbReference type="EMBL" id="JBHULC010000006">
    <property type="protein sequence ID" value="MFD2520578.1"/>
    <property type="molecule type" value="Genomic_DNA"/>
</dbReference>
<dbReference type="SUPFAM" id="SSF51735">
    <property type="entry name" value="NAD(P)-binding Rossmann-fold domains"/>
    <property type="match status" value="1"/>
</dbReference>
<keyword evidence="7" id="KW-1185">Reference proteome</keyword>
<dbReference type="PIRSF" id="PIRSF500136">
    <property type="entry name" value="UDP_ManNAc_DH"/>
    <property type="match status" value="1"/>
</dbReference>
<keyword evidence="2" id="KW-0560">Oxidoreductase</keyword>
<dbReference type="SMART" id="SM00984">
    <property type="entry name" value="UDPG_MGDP_dh_C"/>
    <property type="match status" value="1"/>
</dbReference>
<dbReference type="Gene3D" id="3.40.50.720">
    <property type="entry name" value="NAD(P)-binding Rossmann-like Domain"/>
    <property type="match status" value="2"/>
</dbReference>
<accession>A0ABW5J607</accession>
<evidence type="ECO:0000313" key="6">
    <source>
        <dbReference type="EMBL" id="MFD2520578.1"/>
    </source>
</evidence>
<reference evidence="7" key="1">
    <citation type="journal article" date="2019" name="Int. J. Syst. Evol. Microbiol.">
        <title>The Global Catalogue of Microorganisms (GCM) 10K type strain sequencing project: providing services to taxonomists for standard genome sequencing and annotation.</title>
        <authorList>
            <consortium name="The Broad Institute Genomics Platform"/>
            <consortium name="The Broad Institute Genome Sequencing Center for Infectious Disease"/>
            <person name="Wu L."/>
            <person name="Ma J."/>
        </authorList>
    </citation>
    <scope>NUCLEOTIDE SEQUENCE [LARGE SCALE GENOMIC DNA]</scope>
    <source>
        <strain evidence="7">KCTC 52344</strain>
    </source>
</reference>
<protein>
    <submittedName>
        <fullName evidence="6">Nucleotide sugar dehydrogenase</fullName>
    </submittedName>
</protein>
<dbReference type="PANTHER" id="PTHR43491:SF2">
    <property type="entry name" value="UDP-N-ACETYL-D-MANNOSAMINE DEHYDROGENASE"/>
    <property type="match status" value="1"/>
</dbReference>
<dbReference type="RefSeq" id="WP_340239696.1">
    <property type="nucleotide sequence ID" value="NZ_JBBEWC010000014.1"/>
</dbReference>